<dbReference type="Proteomes" id="UP000295063">
    <property type="component" value="Unassembled WGS sequence"/>
</dbReference>
<reference evidence="2 3" key="1">
    <citation type="submission" date="2019-03" db="EMBL/GenBank/DDBJ databases">
        <title>Genomic Encyclopedia of Type Strains, Phase IV (KMG-IV): sequencing the most valuable type-strain genomes for metagenomic binning, comparative biology and taxonomic classification.</title>
        <authorList>
            <person name="Goeker M."/>
        </authorList>
    </citation>
    <scope>NUCLEOTIDE SEQUENCE [LARGE SCALE GENOMIC DNA]</scope>
    <source>
        <strain evidence="2 3">DSM 15969</strain>
    </source>
</reference>
<dbReference type="RefSeq" id="WP_132082653.1">
    <property type="nucleotide sequence ID" value="NZ_SLUI01000013.1"/>
</dbReference>
<feature type="chain" id="PRO_5020437108" description="DUF4136 domain-containing protein" evidence="1">
    <location>
        <begin position="24"/>
        <end position="245"/>
    </location>
</feature>
<keyword evidence="1" id="KW-0732">Signal</keyword>
<accession>A0A4R1PTU3</accession>
<sequence length="245" mass="28499">MTRNLLRLIIVMSLILLCTTATAKNTNWKDPAFDFKKVKTIFMLDPTFTFINIPETSKNKFNKYPNFKEKINVLLEERLKKKKQFRIVSSAYIEEQIKGDPDLPLLETVSSEIFAAALPKHVNLVLETKVNDFGWYYYYVAAYDTTETQMERVKYGGVTPEGKEYSGWIEIPKTVTVHHDAYYDVSDCAEIEMRLIDPVTQKSVWIYTDIRSRDSRSWTDGYDKTGPESMMNRILNEAFKKIPLS</sequence>
<proteinExistence type="predicted"/>
<evidence type="ECO:0000313" key="3">
    <source>
        <dbReference type="Proteomes" id="UP000295063"/>
    </source>
</evidence>
<name>A0A4R1PTU3_9FIRM</name>
<feature type="signal peptide" evidence="1">
    <location>
        <begin position="1"/>
        <end position="23"/>
    </location>
</feature>
<dbReference type="EMBL" id="SLUI01000013">
    <property type="protein sequence ID" value="TCL35244.1"/>
    <property type="molecule type" value="Genomic_DNA"/>
</dbReference>
<dbReference type="OrthoDB" id="1677472at2"/>
<dbReference type="AlphaFoldDB" id="A0A4R1PTU3"/>
<keyword evidence="3" id="KW-1185">Reference proteome</keyword>
<comment type="caution">
    <text evidence="2">The sequence shown here is derived from an EMBL/GenBank/DDBJ whole genome shotgun (WGS) entry which is preliminary data.</text>
</comment>
<evidence type="ECO:0000256" key="1">
    <source>
        <dbReference type="SAM" id="SignalP"/>
    </source>
</evidence>
<gene>
    <name evidence="2" type="ORF">EV210_11385</name>
</gene>
<evidence type="ECO:0000313" key="2">
    <source>
        <dbReference type="EMBL" id="TCL35244.1"/>
    </source>
</evidence>
<evidence type="ECO:0008006" key="4">
    <source>
        <dbReference type="Google" id="ProtNLM"/>
    </source>
</evidence>
<protein>
    <recommendedName>
        <fullName evidence="4">DUF4136 domain-containing protein</fullName>
    </recommendedName>
</protein>
<organism evidence="2 3">
    <name type="scientific">Anaerospora hongkongensis</name>
    <dbReference type="NCBI Taxonomy" id="244830"/>
    <lineage>
        <taxon>Bacteria</taxon>
        <taxon>Bacillati</taxon>
        <taxon>Bacillota</taxon>
        <taxon>Negativicutes</taxon>
        <taxon>Selenomonadales</taxon>
        <taxon>Sporomusaceae</taxon>
        <taxon>Anaerospora</taxon>
    </lineage>
</organism>